<evidence type="ECO:0000256" key="1">
    <source>
        <dbReference type="SAM" id="MobiDB-lite"/>
    </source>
</evidence>
<keyword evidence="3" id="KW-1185">Reference proteome</keyword>
<name>A0AAN8N278_9TELE</name>
<protein>
    <submittedName>
        <fullName evidence="2">Uncharacterized protein</fullName>
    </submittedName>
</protein>
<feature type="region of interest" description="Disordered" evidence="1">
    <location>
        <begin position="42"/>
        <end position="74"/>
    </location>
</feature>
<dbReference type="EMBL" id="JAGTTL010000006">
    <property type="protein sequence ID" value="KAK6321421.1"/>
    <property type="molecule type" value="Genomic_DNA"/>
</dbReference>
<feature type="compositionally biased region" description="Polar residues" evidence="1">
    <location>
        <begin position="51"/>
        <end position="65"/>
    </location>
</feature>
<evidence type="ECO:0000313" key="3">
    <source>
        <dbReference type="Proteomes" id="UP001356427"/>
    </source>
</evidence>
<dbReference type="AlphaFoldDB" id="A0AAN8N278"/>
<proteinExistence type="predicted"/>
<gene>
    <name evidence="2" type="ORF">J4Q44_G00083970</name>
</gene>
<dbReference type="Proteomes" id="UP001356427">
    <property type="component" value="Unassembled WGS sequence"/>
</dbReference>
<sequence>MVFLTLSYWIRNRGPDRYWKVQEVISNARHFRGRKRYGQYEGPLYMPPRLTKSNNVTSVRNGSHASRQHHGSTA</sequence>
<accession>A0AAN8N278</accession>
<organism evidence="2 3">
    <name type="scientific">Coregonus suidteri</name>
    <dbReference type="NCBI Taxonomy" id="861788"/>
    <lineage>
        <taxon>Eukaryota</taxon>
        <taxon>Metazoa</taxon>
        <taxon>Chordata</taxon>
        <taxon>Craniata</taxon>
        <taxon>Vertebrata</taxon>
        <taxon>Euteleostomi</taxon>
        <taxon>Actinopterygii</taxon>
        <taxon>Neopterygii</taxon>
        <taxon>Teleostei</taxon>
        <taxon>Protacanthopterygii</taxon>
        <taxon>Salmoniformes</taxon>
        <taxon>Salmonidae</taxon>
        <taxon>Coregoninae</taxon>
        <taxon>Coregonus</taxon>
    </lineage>
</organism>
<comment type="caution">
    <text evidence="2">The sequence shown here is derived from an EMBL/GenBank/DDBJ whole genome shotgun (WGS) entry which is preliminary data.</text>
</comment>
<reference evidence="2 3" key="1">
    <citation type="submission" date="2021-04" db="EMBL/GenBank/DDBJ databases">
        <authorList>
            <person name="De Guttry C."/>
            <person name="Zahm M."/>
            <person name="Klopp C."/>
            <person name="Cabau C."/>
            <person name="Louis A."/>
            <person name="Berthelot C."/>
            <person name="Parey E."/>
            <person name="Roest Crollius H."/>
            <person name="Montfort J."/>
            <person name="Robinson-Rechavi M."/>
            <person name="Bucao C."/>
            <person name="Bouchez O."/>
            <person name="Gislard M."/>
            <person name="Lluch J."/>
            <person name="Milhes M."/>
            <person name="Lampietro C."/>
            <person name="Lopez Roques C."/>
            <person name="Donnadieu C."/>
            <person name="Braasch I."/>
            <person name="Desvignes T."/>
            <person name="Postlethwait J."/>
            <person name="Bobe J."/>
            <person name="Wedekind C."/>
            <person name="Guiguen Y."/>
        </authorList>
    </citation>
    <scope>NUCLEOTIDE SEQUENCE [LARGE SCALE GENOMIC DNA]</scope>
    <source>
        <strain evidence="2">Cs_M1</strain>
        <tissue evidence="2">Blood</tissue>
    </source>
</reference>
<evidence type="ECO:0000313" key="2">
    <source>
        <dbReference type="EMBL" id="KAK6321421.1"/>
    </source>
</evidence>